<evidence type="ECO:0000259" key="4">
    <source>
        <dbReference type="Pfam" id="PF00149"/>
    </source>
</evidence>
<dbReference type="Proteomes" id="UP001181622">
    <property type="component" value="Unassembled WGS sequence"/>
</dbReference>
<dbReference type="RefSeq" id="WP_309394006.1">
    <property type="nucleotide sequence ID" value="NZ_JADBEO010000047.1"/>
</dbReference>
<evidence type="ECO:0000313" key="6">
    <source>
        <dbReference type="Proteomes" id="UP001181622"/>
    </source>
</evidence>
<dbReference type="PANTHER" id="PTHR31302:SF31">
    <property type="entry name" value="PHOSPHODIESTERASE YAEI"/>
    <property type="match status" value="1"/>
</dbReference>
<name>A0ABU1DJN5_9HYPH</name>
<dbReference type="EMBL" id="JADBEO010000047">
    <property type="protein sequence ID" value="MDR4308336.1"/>
    <property type="molecule type" value="Genomic_DNA"/>
</dbReference>
<dbReference type="PANTHER" id="PTHR31302">
    <property type="entry name" value="TRANSMEMBRANE PROTEIN WITH METALLOPHOSPHOESTERASE DOMAIN-RELATED"/>
    <property type="match status" value="1"/>
</dbReference>
<comment type="caution">
    <text evidence="5">The sequence shown here is derived from an EMBL/GenBank/DDBJ whole genome shotgun (WGS) entry which is preliminary data.</text>
</comment>
<reference evidence="5" key="1">
    <citation type="submission" date="2020-10" db="EMBL/GenBank/DDBJ databases">
        <authorList>
            <person name="Abbas A."/>
            <person name="Razzaq R."/>
            <person name="Waqas M."/>
            <person name="Abbas N."/>
            <person name="Nielsen T.K."/>
            <person name="Hansen L.H."/>
            <person name="Hussain S."/>
            <person name="Shahid M."/>
        </authorList>
    </citation>
    <scope>NUCLEOTIDE SEQUENCE</scope>
    <source>
        <strain evidence="5">S14</strain>
    </source>
</reference>
<dbReference type="InterPro" id="IPR006311">
    <property type="entry name" value="TAT_signal"/>
</dbReference>
<keyword evidence="1" id="KW-0479">Metal-binding</keyword>
<sequence length="297" mass="32778">MSLVTRRAVLTAGAAGFLVSASGGAYAGLIEPTILLDVTRYQLTPPGWPADHEMTIAVISDVHVNEPYIPMSRVKRIVETTNALRPDLIVHLGDHEATHRFVQRRVDPNEWAAAYADLHAPLGLYTVLGNHDWWHNRRSIRRALDDARIRVLENDVDLLEHDGRRFWLAGLGDQLAHWTGQRGVFRGEDDLDGTLARIKSDDPVLMLAHEPDVFARMPSRVSLTLSGHTHGGQIYIPGITERWIPSGYGGRFRYGHIVEDGKHLIVSGGIGMSIVPVRFGVPPEVLLIKLGGSSAVV</sequence>
<dbReference type="SUPFAM" id="SSF56300">
    <property type="entry name" value="Metallo-dependent phosphatases"/>
    <property type="match status" value="1"/>
</dbReference>
<accession>A0ABU1DJN5</accession>
<evidence type="ECO:0000256" key="3">
    <source>
        <dbReference type="SAM" id="SignalP"/>
    </source>
</evidence>
<feature type="domain" description="Calcineurin-like phosphoesterase" evidence="4">
    <location>
        <begin position="54"/>
        <end position="231"/>
    </location>
</feature>
<dbReference type="Pfam" id="PF00149">
    <property type="entry name" value="Metallophos"/>
    <property type="match status" value="1"/>
</dbReference>
<dbReference type="InterPro" id="IPR029052">
    <property type="entry name" value="Metallo-depent_PP-like"/>
</dbReference>
<dbReference type="InterPro" id="IPR051158">
    <property type="entry name" value="Metallophosphoesterase_sf"/>
</dbReference>
<dbReference type="Gene3D" id="3.60.21.10">
    <property type="match status" value="1"/>
</dbReference>
<gene>
    <name evidence="5" type="ORF">IHQ68_17090</name>
</gene>
<evidence type="ECO:0000256" key="1">
    <source>
        <dbReference type="ARBA" id="ARBA00022723"/>
    </source>
</evidence>
<evidence type="ECO:0000256" key="2">
    <source>
        <dbReference type="ARBA" id="ARBA00022801"/>
    </source>
</evidence>
<keyword evidence="2" id="KW-0378">Hydrolase</keyword>
<protein>
    <submittedName>
        <fullName evidence="5">Metallophosphoesterase</fullName>
    </submittedName>
</protein>
<keyword evidence="3" id="KW-0732">Signal</keyword>
<proteinExistence type="predicted"/>
<keyword evidence="6" id="KW-1185">Reference proteome</keyword>
<evidence type="ECO:0000313" key="5">
    <source>
        <dbReference type="EMBL" id="MDR4308336.1"/>
    </source>
</evidence>
<feature type="signal peptide" evidence="3">
    <location>
        <begin position="1"/>
        <end position="27"/>
    </location>
</feature>
<organism evidence="5 6">
    <name type="scientific">Chelatococcus sambhunathii</name>
    <dbReference type="NCBI Taxonomy" id="363953"/>
    <lineage>
        <taxon>Bacteria</taxon>
        <taxon>Pseudomonadati</taxon>
        <taxon>Pseudomonadota</taxon>
        <taxon>Alphaproteobacteria</taxon>
        <taxon>Hyphomicrobiales</taxon>
        <taxon>Chelatococcaceae</taxon>
        <taxon>Chelatococcus</taxon>
    </lineage>
</organism>
<dbReference type="PROSITE" id="PS51318">
    <property type="entry name" value="TAT"/>
    <property type="match status" value="1"/>
</dbReference>
<dbReference type="InterPro" id="IPR004843">
    <property type="entry name" value="Calcineurin-like_PHP"/>
</dbReference>
<dbReference type="CDD" id="cd07385">
    <property type="entry name" value="MPP_YkuE_C"/>
    <property type="match status" value="1"/>
</dbReference>
<feature type="chain" id="PRO_5045291298" evidence="3">
    <location>
        <begin position="28"/>
        <end position="297"/>
    </location>
</feature>